<keyword evidence="3 4" id="KW-0802">TPR repeat</keyword>
<dbReference type="PANTHER" id="PTHR46512:SF10">
    <property type="entry name" value="FK506-BINDING PROTEIN-LIKE"/>
    <property type="match status" value="1"/>
</dbReference>
<dbReference type="AlphaFoldDB" id="A0A8S3ZGJ2"/>
<feature type="repeat" description="TPR" evidence="4">
    <location>
        <begin position="258"/>
        <end position="291"/>
    </location>
</feature>
<evidence type="ECO:0000256" key="4">
    <source>
        <dbReference type="PROSITE-ProRule" id="PRU00339"/>
    </source>
</evidence>
<comment type="caution">
    <text evidence="6">The sequence shown here is derived from an EMBL/GenBank/DDBJ whole genome shotgun (WGS) entry which is preliminary data.</text>
</comment>
<sequence>MSTDNTTSEFPDVTNTIVDKLCGDVHTLPLTSAKRTFTKTVLKQGEGFLRPYMEATCILDIIDKTPENGAENKSEHLERLKIQLGANVELMLGSAETEVARIVEKCVLTMRKGEESEFIVKFVSRGDGNTQGQLMSYVLVLYLHSFSETKPTWSLASDEKYRLALLHKDKGTEYFKDGRIEAAFCQYSTATVYLICISECTSVIDKNDKPQAKSQIEKYKALKCVCYLNLAACQMKVANHKSVITNCTEALKLDKSNVKALYRRAQAYLACGDKKEARTDLKQALKIEPKNGAVSSLLQQCKQ</sequence>
<dbReference type="InterPro" id="IPR050754">
    <property type="entry name" value="FKBP4/5/8-like"/>
</dbReference>
<dbReference type="Gene3D" id="1.25.40.10">
    <property type="entry name" value="Tetratricopeptide repeat domain"/>
    <property type="match status" value="1"/>
</dbReference>
<dbReference type="EMBL" id="CAJHNH020003056">
    <property type="protein sequence ID" value="CAG5128409.1"/>
    <property type="molecule type" value="Genomic_DNA"/>
</dbReference>
<evidence type="ECO:0000313" key="7">
    <source>
        <dbReference type="Proteomes" id="UP000678393"/>
    </source>
</evidence>
<dbReference type="OrthoDB" id="433738at2759"/>
<dbReference type="SUPFAM" id="SSF48452">
    <property type="entry name" value="TPR-like"/>
    <property type="match status" value="1"/>
</dbReference>
<reference evidence="6" key="1">
    <citation type="submission" date="2021-04" db="EMBL/GenBank/DDBJ databases">
        <authorList>
            <consortium name="Molecular Ecology Group"/>
        </authorList>
    </citation>
    <scope>NUCLEOTIDE SEQUENCE</scope>
</reference>
<evidence type="ECO:0000259" key="5">
    <source>
        <dbReference type="Pfam" id="PF18023"/>
    </source>
</evidence>
<dbReference type="Pfam" id="PF18023">
    <property type="entry name" value="FKBP_N_2"/>
    <property type="match status" value="1"/>
</dbReference>
<keyword evidence="7" id="KW-1185">Reference proteome</keyword>
<proteinExistence type="predicted"/>
<evidence type="ECO:0000256" key="2">
    <source>
        <dbReference type="ARBA" id="ARBA00022737"/>
    </source>
</evidence>
<dbReference type="PROSITE" id="PS50005">
    <property type="entry name" value="TPR"/>
    <property type="match status" value="1"/>
</dbReference>
<keyword evidence="1" id="KW-0597">Phosphoprotein</keyword>
<dbReference type="InterPro" id="IPR019734">
    <property type="entry name" value="TPR_rpt"/>
</dbReference>
<dbReference type="Pfam" id="PF07719">
    <property type="entry name" value="TPR_2"/>
    <property type="match status" value="1"/>
</dbReference>
<evidence type="ECO:0000256" key="1">
    <source>
        <dbReference type="ARBA" id="ARBA00022553"/>
    </source>
</evidence>
<keyword evidence="2" id="KW-0677">Repeat</keyword>
<dbReference type="InterPro" id="IPR011990">
    <property type="entry name" value="TPR-like_helical_dom_sf"/>
</dbReference>
<organism evidence="6 7">
    <name type="scientific">Candidula unifasciata</name>
    <dbReference type="NCBI Taxonomy" id="100452"/>
    <lineage>
        <taxon>Eukaryota</taxon>
        <taxon>Metazoa</taxon>
        <taxon>Spiralia</taxon>
        <taxon>Lophotrochozoa</taxon>
        <taxon>Mollusca</taxon>
        <taxon>Gastropoda</taxon>
        <taxon>Heterobranchia</taxon>
        <taxon>Euthyneura</taxon>
        <taxon>Panpulmonata</taxon>
        <taxon>Eupulmonata</taxon>
        <taxon>Stylommatophora</taxon>
        <taxon>Helicina</taxon>
        <taxon>Helicoidea</taxon>
        <taxon>Geomitridae</taxon>
        <taxon>Candidula</taxon>
    </lineage>
</organism>
<dbReference type="InterPro" id="IPR013105">
    <property type="entry name" value="TPR_2"/>
</dbReference>
<dbReference type="SMART" id="SM00028">
    <property type="entry name" value="TPR"/>
    <property type="match status" value="2"/>
</dbReference>
<dbReference type="Proteomes" id="UP000678393">
    <property type="component" value="Unassembled WGS sequence"/>
</dbReference>
<dbReference type="InterPro" id="IPR040478">
    <property type="entry name" value="FKBP_N_2"/>
</dbReference>
<accession>A0A8S3ZGJ2</accession>
<name>A0A8S3ZGJ2_9EUPU</name>
<evidence type="ECO:0000256" key="3">
    <source>
        <dbReference type="ARBA" id="ARBA00022803"/>
    </source>
</evidence>
<dbReference type="PANTHER" id="PTHR46512">
    <property type="entry name" value="PEPTIDYLPROLYL ISOMERASE"/>
    <property type="match status" value="1"/>
</dbReference>
<gene>
    <name evidence="6" type="ORF">CUNI_LOCUS13967</name>
</gene>
<evidence type="ECO:0000313" key="6">
    <source>
        <dbReference type="EMBL" id="CAG5128409.1"/>
    </source>
</evidence>
<feature type="domain" description="BDBT FKBP like N-terminal" evidence="5">
    <location>
        <begin position="32"/>
        <end position="123"/>
    </location>
</feature>
<protein>
    <recommendedName>
        <fullName evidence="5">BDBT FKBP like N-terminal domain-containing protein</fullName>
    </recommendedName>
</protein>